<dbReference type="OrthoDB" id="6427875at2759"/>
<keyword evidence="4" id="KW-1185">Reference proteome</keyword>
<accession>A0A1V9XIE5</accession>
<dbReference type="InterPro" id="IPR019481">
    <property type="entry name" value="TFIIIC_triple_barrel"/>
</dbReference>
<feature type="domain" description="Transcription factor TFIIIC triple barrel" evidence="2">
    <location>
        <begin position="48"/>
        <end position="142"/>
    </location>
</feature>
<feature type="region of interest" description="Disordered" evidence="1">
    <location>
        <begin position="92"/>
        <end position="170"/>
    </location>
</feature>
<organism evidence="3 4">
    <name type="scientific">Tropilaelaps mercedesae</name>
    <dbReference type="NCBI Taxonomy" id="418985"/>
    <lineage>
        <taxon>Eukaryota</taxon>
        <taxon>Metazoa</taxon>
        <taxon>Ecdysozoa</taxon>
        <taxon>Arthropoda</taxon>
        <taxon>Chelicerata</taxon>
        <taxon>Arachnida</taxon>
        <taxon>Acari</taxon>
        <taxon>Parasitiformes</taxon>
        <taxon>Mesostigmata</taxon>
        <taxon>Gamasina</taxon>
        <taxon>Dermanyssoidea</taxon>
        <taxon>Laelapidae</taxon>
        <taxon>Tropilaelaps</taxon>
    </lineage>
</organism>
<protein>
    <recommendedName>
        <fullName evidence="2">Transcription factor TFIIIC triple barrel domain-containing protein</fullName>
    </recommendedName>
</protein>
<feature type="region of interest" description="Disordered" evidence="1">
    <location>
        <begin position="1"/>
        <end position="21"/>
    </location>
</feature>
<dbReference type="InParanoid" id="A0A1V9XIE5"/>
<gene>
    <name evidence="3" type="ORF">BIW11_09924</name>
</gene>
<dbReference type="GO" id="GO:0000127">
    <property type="term" value="C:transcription factor TFIIIC complex"/>
    <property type="evidence" value="ECO:0007669"/>
    <property type="project" value="TreeGrafter"/>
</dbReference>
<evidence type="ECO:0000313" key="3">
    <source>
        <dbReference type="EMBL" id="OQR73148.1"/>
    </source>
</evidence>
<dbReference type="AlphaFoldDB" id="A0A1V9XIE5"/>
<dbReference type="EMBL" id="MNPL01010379">
    <property type="protein sequence ID" value="OQR73148.1"/>
    <property type="molecule type" value="Genomic_DNA"/>
</dbReference>
<evidence type="ECO:0000259" key="2">
    <source>
        <dbReference type="Pfam" id="PF10419"/>
    </source>
</evidence>
<dbReference type="GO" id="GO:0006383">
    <property type="term" value="P:transcription by RNA polymerase III"/>
    <property type="evidence" value="ECO:0007669"/>
    <property type="project" value="InterPro"/>
</dbReference>
<dbReference type="Pfam" id="PF10419">
    <property type="entry name" value="TFIIIC_sub6"/>
    <property type="match status" value="1"/>
</dbReference>
<comment type="caution">
    <text evidence="3">The sequence shown here is derived from an EMBL/GenBank/DDBJ whole genome shotgun (WGS) entry which is preliminary data.</text>
</comment>
<proteinExistence type="predicted"/>
<dbReference type="Proteomes" id="UP000192247">
    <property type="component" value="Unassembled WGS sequence"/>
</dbReference>
<dbReference type="Gene3D" id="2.60.40.4370">
    <property type="match status" value="1"/>
</dbReference>
<feature type="compositionally biased region" description="Acidic residues" evidence="1">
    <location>
        <begin position="160"/>
        <end position="170"/>
    </location>
</feature>
<evidence type="ECO:0000313" key="4">
    <source>
        <dbReference type="Proteomes" id="UP000192247"/>
    </source>
</evidence>
<feature type="compositionally biased region" description="Basic and acidic residues" evidence="1">
    <location>
        <begin position="146"/>
        <end position="155"/>
    </location>
</feature>
<reference evidence="3 4" key="1">
    <citation type="journal article" date="2017" name="Gigascience">
        <title>Draft genome of the honey bee ectoparasitic mite, Tropilaelaps mercedesae, is shaped by the parasitic life history.</title>
        <authorList>
            <person name="Dong X."/>
            <person name="Armstrong S.D."/>
            <person name="Xia D."/>
            <person name="Makepeace B.L."/>
            <person name="Darby A.C."/>
            <person name="Kadowaki T."/>
        </authorList>
    </citation>
    <scope>NUCLEOTIDE SEQUENCE [LARGE SCALE GENOMIC DNA]</scope>
    <source>
        <strain evidence="3">Wuxi-XJTLU</strain>
    </source>
</reference>
<sequence length="170" mass="18237">MSSGRLLGSSEPGATSCSSSLGSDWELMDSHEVFIELQGVTDLPPDITTSQCAFIKPDSERPLLKVRDFVYAGRYEDTVGTHLAFRVLDSNRASAGAGGGGDSSKDPIADAHNVGAQHNPTNKKLQFMGKTDKMLRMTPASVRNKRSSEKPREDGNTAESCDEDDQSGTV</sequence>
<dbReference type="PANTHER" id="PTHR21860:SF2">
    <property type="entry name" value="GENERAL TRANSCRIPTION FACTOR 3C POLYPEPTIDE 6"/>
    <property type="match status" value="1"/>
</dbReference>
<dbReference type="InterPro" id="IPR042771">
    <property type="entry name" value="GTF3C6-like"/>
</dbReference>
<name>A0A1V9XIE5_9ACAR</name>
<feature type="compositionally biased region" description="Polar residues" evidence="1">
    <location>
        <begin position="12"/>
        <end position="21"/>
    </location>
</feature>
<dbReference type="PANTHER" id="PTHR21860">
    <property type="entry name" value="TRANSCRIPTION INITIATION FACTOR IIIC TFIIIC , POLYPEPTIDE 6-RELATED"/>
    <property type="match status" value="1"/>
</dbReference>
<evidence type="ECO:0000256" key="1">
    <source>
        <dbReference type="SAM" id="MobiDB-lite"/>
    </source>
</evidence>